<dbReference type="EMBL" id="LAZR01001409">
    <property type="protein sequence ID" value="KKN45133.1"/>
    <property type="molecule type" value="Genomic_DNA"/>
</dbReference>
<dbReference type="AlphaFoldDB" id="A0A0F9TUS3"/>
<gene>
    <name evidence="1" type="ORF">LCGC14_0685860</name>
</gene>
<feature type="non-terminal residue" evidence="1">
    <location>
        <position position="1"/>
    </location>
</feature>
<proteinExistence type="predicted"/>
<evidence type="ECO:0000313" key="1">
    <source>
        <dbReference type="EMBL" id="KKN45133.1"/>
    </source>
</evidence>
<organism evidence="1">
    <name type="scientific">marine sediment metagenome</name>
    <dbReference type="NCBI Taxonomy" id="412755"/>
    <lineage>
        <taxon>unclassified sequences</taxon>
        <taxon>metagenomes</taxon>
        <taxon>ecological metagenomes</taxon>
    </lineage>
</organism>
<dbReference type="InterPro" id="IPR036558">
    <property type="entry name" value="YqbG-like_sf"/>
</dbReference>
<accession>A0A0F9TUS3</accession>
<reference evidence="1" key="1">
    <citation type="journal article" date="2015" name="Nature">
        <title>Complex archaea that bridge the gap between prokaryotes and eukaryotes.</title>
        <authorList>
            <person name="Spang A."/>
            <person name="Saw J.H."/>
            <person name="Jorgensen S.L."/>
            <person name="Zaremba-Niedzwiedzka K."/>
            <person name="Martijn J."/>
            <person name="Lind A.E."/>
            <person name="van Eijk R."/>
            <person name="Schleper C."/>
            <person name="Guy L."/>
            <person name="Ettema T.J."/>
        </authorList>
    </citation>
    <scope>NUCLEOTIDE SEQUENCE</scope>
</reference>
<name>A0A0F9TUS3_9ZZZZ</name>
<dbReference type="Gene3D" id="1.10.3230.10">
    <property type="entry name" value="YqbG-like"/>
    <property type="match status" value="1"/>
</dbReference>
<sequence length="119" mass="13543">AQTPALYCLSQYAYMPHPYQSLNDYKWDEDSGRLHYVGGFPVGAQNIYIEYTGGYTTIPYDVEQACLTLIASQYFGTRRDPALQSEKLGDYAWSAKSGSDSNPRDQIKQRLEKFIRIAV</sequence>
<comment type="caution">
    <text evidence="1">The sequence shown here is derived from an EMBL/GenBank/DDBJ whole genome shotgun (WGS) entry which is preliminary data.</text>
</comment>
<protein>
    <submittedName>
        <fullName evidence="1">Uncharacterized protein</fullName>
    </submittedName>
</protein>